<name>A0AAW2QZR4_9LAMI</name>
<evidence type="ECO:0000256" key="4">
    <source>
        <dbReference type="ARBA" id="ARBA00022801"/>
    </source>
</evidence>
<dbReference type="SUPFAM" id="SSF53098">
    <property type="entry name" value="Ribonuclease H-like"/>
    <property type="match status" value="1"/>
</dbReference>
<keyword evidence="3" id="KW-0064">Aspartyl protease</keyword>
<proteinExistence type="predicted"/>
<evidence type="ECO:0000313" key="7">
    <source>
        <dbReference type="EMBL" id="KAL0373109.1"/>
    </source>
</evidence>
<sequence>MGEFAGIVSNTISNDLISNSWILDSGATTHMCGNLQLLQNLQPYLANTSVSLSEGTKKIVTHCGTVNFTGYLMLSQVLYVPSFRHNLISVNKLSTTSHLTFLFSHDHCLLQDQMTKRTVAVGKVVGKLYALNNESFNANNGIVHQTTCAYSPQQNGIVERKHKHLLQIARAMLFQSALHLKFWTEVILTATYLVNRLPTSVLQWRTPYEVLYHRPVDYSVTKVFGCLAFAANVQPHKSKFTKRAHRCIFVGYALGKKGYKLYDLDDEVMFVSRDVVFHEEIFHTKSTLRLLQIIHCLYLYLIKIWLFRVLLPLLIPLLQKYPLHFHWIIPVVILMVLFLTFLQRHCLTFRDDLQELHPNPILSQLEESKTYNQARQHSEWREAMNAKLKALKTNHTWELVPLPHGKTAIVRLFLALAATLDWHIYQFDVNNAFLHGYLEEEIFMEAPDGYHVPDGHSKNDYCLFTKTLDLGFLVLLLYVDDILVAVRSAMGLLVSQTKYIKDIVHDTGLQNARTTTTPLPPSIKFTTDAGAHLTNLEAYRRLWDVFFT</sequence>
<accession>A0AAW2QZR4</accession>
<dbReference type="Pfam" id="PF07727">
    <property type="entry name" value="RVT_2"/>
    <property type="match status" value="1"/>
</dbReference>
<dbReference type="InterPro" id="IPR013103">
    <property type="entry name" value="RVT_2"/>
</dbReference>
<dbReference type="PANTHER" id="PTHR42648">
    <property type="entry name" value="TRANSPOSASE, PUTATIVE-RELATED"/>
    <property type="match status" value="1"/>
</dbReference>
<dbReference type="GO" id="GO:0046872">
    <property type="term" value="F:metal ion binding"/>
    <property type="evidence" value="ECO:0007669"/>
    <property type="project" value="UniProtKB-KW"/>
</dbReference>
<keyword evidence="2" id="KW-0479">Metal-binding</keyword>
<dbReference type="GO" id="GO:0015074">
    <property type="term" value="P:DNA integration"/>
    <property type="evidence" value="ECO:0007669"/>
    <property type="project" value="InterPro"/>
</dbReference>
<keyword evidence="5" id="KW-0812">Transmembrane</keyword>
<evidence type="ECO:0000259" key="6">
    <source>
        <dbReference type="PROSITE" id="PS50994"/>
    </source>
</evidence>
<dbReference type="Gene3D" id="3.30.420.10">
    <property type="entry name" value="Ribonuclease H-like superfamily/Ribonuclease H"/>
    <property type="match status" value="1"/>
</dbReference>
<dbReference type="Pfam" id="PF25597">
    <property type="entry name" value="SH3_retrovirus"/>
    <property type="match status" value="1"/>
</dbReference>
<reference evidence="7" key="2">
    <citation type="journal article" date="2024" name="Plant">
        <title>Genomic evolution and insights into agronomic trait innovations of Sesamum species.</title>
        <authorList>
            <person name="Miao H."/>
            <person name="Wang L."/>
            <person name="Qu L."/>
            <person name="Liu H."/>
            <person name="Sun Y."/>
            <person name="Le M."/>
            <person name="Wang Q."/>
            <person name="Wei S."/>
            <person name="Zheng Y."/>
            <person name="Lin W."/>
            <person name="Duan Y."/>
            <person name="Cao H."/>
            <person name="Xiong S."/>
            <person name="Wang X."/>
            <person name="Wei L."/>
            <person name="Li C."/>
            <person name="Ma Q."/>
            <person name="Ju M."/>
            <person name="Zhao R."/>
            <person name="Li G."/>
            <person name="Mu C."/>
            <person name="Tian Q."/>
            <person name="Mei H."/>
            <person name="Zhang T."/>
            <person name="Gao T."/>
            <person name="Zhang H."/>
        </authorList>
    </citation>
    <scope>NUCLEOTIDE SEQUENCE</scope>
    <source>
        <strain evidence="7">KEN8</strain>
    </source>
</reference>
<dbReference type="AlphaFoldDB" id="A0AAW2QZR4"/>
<dbReference type="SUPFAM" id="SSF56672">
    <property type="entry name" value="DNA/RNA polymerases"/>
    <property type="match status" value="1"/>
</dbReference>
<dbReference type="InterPro" id="IPR001584">
    <property type="entry name" value="Integrase_cat-core"/>
</dbReference>
<dbReference type="InterPro" id="IPR036397">
    <property type="entry name" value="RNaseH_sf"/>
</dbReference>
<evidence type="ECO:0000256" key="2">
    <source>
        <dbReference type="ARBA" id="ARBA00022723"/>
    </source>
</evidence>
<dbReference type="InterPro" id="IPR043502">
    <property type="entry name" value="DNA/RNA_pol_sf"/>
</dbReference>
<dbReference type="InterPro" id="IPR039537">
    <property type="entry name" value="Retrotran_Ty1/copia-like"/>
</dbReference>
<feature type="transmembrane region" description="Helical" evidence="5">
    <location>
        <begin position="324"/>
        <end position="342"/>
    </location>
</feature>
<dbReference type="EMBL" id="JACGWM010000005">
    <property type="protein sequence ID" value="KAL0373109.1"/>
    <property type="molecule type" value="Genomic_DNA"/>
</dbReference>
<dbReference type="PROSITE" id="PS50994">
    <property type="entry name" value="INTEGRASE"/>
    <property type="match status" value="1"/>
</dbReference>
<dbReference type="InterPro" id="IPR057670">
    <property type="entry name" value="SH3_retrovirus"/>
</dbReference>
<keyword evidence="5" id="KW-0472">Membrane</keyword>
<protein>
    <submittedName>
        <fullName evidence="7">Retrovirus-related Pol polyprotein from transposon RE2</fullName>
    </submittedName>
</protein>
<gene>
    <name evidence="7" type="ORF">Scaly_0992500</name>
</gene>
<evidence type="ECO:0000256" key="1">
    <source>
        <dbReference type="ARBA" id="ARBA00022670"/>
    </source>
</evidence>
<keyword evidence="4" id="KW-0378">Hydrolase</keyword>
<dbReference type="GO" id="GO:0006508">
    <property type="term" value="P:proteolysis"/>
    <property type="evidence" value="ECO:0007669"/>
    <property type="project" value="UniProtKB-KW"/>
</dbReference>
<keyword evidence="1" id="KW-0645">Protease</keyword>
<dbReference type="PANTHER" id="PTHR42648:SF31">
    <property type="entry name" value="RNA-DIRECTED DNA POLYMERASE"/>
    <property type="match status" value="1"/>
</dbReference>
<dbReference type="GO" id="GO:0004190">
    <property type="term" value="F:aspartic-type endopeptidase activity"/>
    <property type="evidence" value="ECO:0007669"/>
    <property type="project" value="UniProtKB-KW"/>
</dbReference>
<keyword evidence="5" id="KW-1133">Transmembrane helix</keyword>
<feature type="transmembrane region" description="Helical" evidence="5">
    <location>
        <begin position="297"/>
        <end position="318"/>
    </location>
</feature>
<dbReference type="InterPro" id="IPR054722">
    <property type="entry name" value="PolX-like_BBD"/>
</dbReference>
<feature type="domain" description="Integrase catalytic" evidence="6">
    <location>
        <begin position="39"/>
        <end position="215"/>
    </location>
</feature>
<organism evidence="7">
    <name type="scientific">Sesamum calycinum</name>
    <dbReference type="NCBI Taxonomy" id="2727403"/>
    <lineage>
        <taxon>Eukaryota</taxon>
        <taxon>Viridiplantae</taxon>
        <taxon>Streptophyta</taxon>
        <taxon>Embryophyta</taxon>
        <taxon>Tracheophyta</taxon>
        <taxon>Spermatophyta</taxon>
        <taxon>Magnoliopsida</taxon>
        <taxon>eudicotyledons</taxon>
        <taxon>Gunneridae</taxon>
        <taxon>Pentapetalae</taxon>
        <taxon>asterids</taxon>
        <taxon>lamiids</taxon>
        <taxon>Lamiales</taxon>
        <taxon>Pedaliaceae</taxon>
        <taxon>Sesamum</taxon>
    </lineage>
</organism>
<reference evidence="7" key="1">
    <citation type="submission" date="2020-06" db="EMBL/GenBank/DDBJ databases">
        <authorList>
            <person name="Li T."/>
            <person name="Hu X."/>
            <person name="Zhang T."/>
            <person name="Song X."/>
            <person name="Zhang H."/>
            <person name="Dai N."/>
            <person name="Sheng W."/>
            <person name="Hou X."/>
            <person name="Wei L."/>
        </authorList>
    </citation>
    <scope>NUCLEOTIDE SEQUENCE</scope>
    <source>
        <strain evidence="7">KEN8</strain>
        <tissue evidence="7">Leaf</tissue>
    </source>
</reference>
<evidence type="ECO:0000256" key="3">
    <source>
        <dbReference type="ARBA" id="ARBA00022750"/>
    </source>
</evidence>
<dbReference type="GO" id="GO:0003676">
    <property type="term" value="F:nucleic acid binding"/>
    <property type="evidence" value="ECO:0007669"/>
    <property type="project" value="InterPro"/>
</dbReference>
<comment type="caution">
    <text evidence="7">The sequence shown here is derived from an EMBL/GenBank/DDBJ whole genome shotgun (WGS) entry which is preliminary data.</text>
</comment>
<dbReference type="InterPro" id="IPR012337">
    <property type="entry name" value="RNaseH-like_sf"/>
</dbReference>
<dbReference type="Pfam" id="PF22936">
    <property type="entry name" value="Pol_BBD"/>
    <property type="match status" value="1"/>
</dbReference>
<evidence type="ECO:0000256" key="5">
    <source>
        <dbReference type="SAM" id="Phobius"/>
    </source>
</evidence>